<feature type="region of interest" description="Disordered" evidence="1">
    <location>
        <begin position="285"/>
        <end position="332"/>
    </location>
</feature>
<reference evidence="2 3" key="1">
    <citation type="submission" date="2022-01" db="EMBL/GenBank/DDBJ databases">
        <authorList>
            <person name="Xiong W."/>
            <person name="Schranz E."/>
        </authorList>
    </citation>
    <scope>NUCLEOTIDE SEQUENCE [LARGE SCALE GENOMIC DNA]</scope>
</reference>
<sequence>MARLKGRRGVRNKKIRISTDADEGLQKIDNSSHDLNVEAFDVHEGEIFSADASGETVNRSCTQDDAQMIVDFFKSIEVDDDDGGIEMEKEVSTFAPSLDDLLSHPSFENPYFVSGAGDKDDHDVKSEDMNGSYGFVGQGIRIRSRTSSSGFNGVPQSVGFNGFPQSSAPKRIRMLHKISKSSCVGEDSKNQEFGRDTNRLDYFSVAAFDVYGDDHLTGVASYGGGGGRRDRGIVLAPGPEEERGGATDVAGEAVVQRLEQERGDGGDSGGRRVRRLMVGMRLEQERGSATAGAGGGDRTREIPGGIFGNNGSGVDDDGDGDNDGIGDGEKGGLVVGRRWESVVDLVENSLR</sequence>
<keyword evidence="3" id="KW-1185">Reference proteome</keyword>
<evidence type="ECO:0000256" key="1">
    <source>
        <dbReference type="SAM" id="MobiDB-lite"/>
    </source>
</evidence>
<dbReference type="AlphaFoldDB" id="A0AAU9M618"/>
<protein>
    <submittedName>
        <fullName evidence="2">Uncharacterized protein</fullName>
    </submittedName>
</protein>
<evidence type="ECO:0000313" key="3">
    <source>
        <dbReference type="Proteomes" id="UP001157418"/>
    </source>
</evidence>
<evidence type="ECO:0000313" key="2">
    <source>
        <dbReference type="EMBL" id="CAH1421565.1"/>
    </source>
</evidence>
<dbReference type="Proteomes" id="UP001157418">
    <property type="component" value="Unassembled WGS sequence"/>
</dbReference>
<comment type="caution">
    <text evidence="2">The sequence shown here is derived from an EMBL/GenBank/DDBJ whole genome shotgun (WGS) entry which is preliminary data.</text>
</comment>
<gene>
    <name evidence="2" type="ORF">LVIROSA_LOCUS8959</name>
</gene>
<accession>A0AAU9M618</accession>
<organism evidence="2 3">
    <name type="scientific">Lactuca virosa</name>
    <dbReference type="NCBI Taxonomy" id="75947"/>
    <lineage>
        <taxon>Eukaryota</taxon>
        <taxon>Viridiplantae</taxon>
        <taxon>Streptophyta</taxon>
        <taxon>Embryophyta</taxon>
        <taxon>Tracheophyta</taxon>
        <taxon>Spermatophyta</taxon>
        <taxon>Magnoliopsida</taxon>
        <taxon>eudicotyledons</taxon>
        <taxon>Gunneridae</taxon>
        <taxon>Pentapetalae</taxon>
        <taxon>asterids</taxon>
        <taxon>campanulids</taxon>
        <taxon>Asterales</taxon>
        <taxon>Asteraceae</taxon>
        <taxon>Cichorioideae</taxon>
        <taxon>Cichorieae</taxon>
        <taxon>Lactucinae</taxon>
        <taxon>Lactuca</taxon>
    </lineage>
</organism>
<proteinExistence type="predicted"/>
<feature type="compositionally biased region" description="Acidic residues" evidence="1">
    <location>
        <begin position="314"/>
        <end position="326"/>
    </location>
</feature>
<name>A0AAU9M618_9ASTR</name>
<dbReference type="EMBL" id="CAKMRJ010001112">
    <property type="protein sequence ID" value="CAH1421565.1"/>
    <property type="molecule type" value="Genomic_DNA"/>
</dbReference>